<keyword evidence="6 8" id="KW-0949">S-adenosyl-L-methionine</keyword>
<dbReference type="EC" id="2.1.1.77" evidence="8"/>
<evidence type="ECO:0000256" key="5">
    <source>
        <dbReference type="ARBA" id="ARBA00022679"/>
    </source>
</evidence>
<dbReference type="FunFam" id="3.40.50.150:FF:000027">
    <property type="entry name" value="Protein-L-isoaspartate O-methyltransferase"/>
    <property type="match status" value="1"/>
</dbReference>
<protein>
    <recommendedName>
        <fullName evidence="8">Protein-L-isoaspartate O-methyltransferase</fullName>
        <ecNumber evidence="8">2.1.1.77</ecNumber>
    </recommendedName>
</protein>
<dbReference type="PhylomeDB" id="B3RJQ6"/>
<dbReference type="Gene3D" id="3.40.50.150">
    <property type="entry name" value="Vaccinia Virus protein VP39"/>
    <property type="match status" value="1"/>
</dbReference>
<keyword evidence="4 8" id="KW-0489">Methyltransferase</keyword>
<dbReference type="GO" id="GO:0004719">
    <property type="term" value="F:protein-L-isoaspartate (D-aspartate) O-methyltransferase activity"/>
    <property type="evidence" value="ECO:0000318"/>
    <property type="project" value="GO_Central"/>
</dbReference>
<dbReference type="CDD" id="cd02440">
    <property type="entry name" value="AdoMet_MTases"/>
    <property type="match status" value="1"/>
</dbReference>
<dbReference type="PANTHER" id="PTHR11579">
    <property type="entry name" value="PROTEIN-L-ISOASPARTATE O-METHYLTRANSFERASE"/>
    <property type="match status" value="1"/>
</dbReference>
<dbReference type="PANTHER" id="PTHR11579:SF0">
    <property type="entry name" value="PROTEIN-L-ISOASPARTATE(D-ASPARTATE) O-METHYLTRANSFERASE"/>
    <property type="match status" value="1"/>
</dbReference>
<dbReference type="InterPro" id="IPR029063">
    <property type="entry name" value="SAM-dependent_MTases_sf"/>
</dbReference>
<dbReference type="InterPro" id="IPR000682">
    <property type="entry name" value="PCMT"/>
</dbReference>
<dbReference type="PROSITE" id="PS01279">
    <property type="entry name" value="PCMT"/>
    <property type="match status" value="1"/>
</dbReference>
<dbReference type="STRING" id="10228.B3RJQ6"/>
<evidence type="ECO:0000313" key="10">
    <source>
        <dbReference type="Proteomes" id="UP000009022"/>
    </source>
</evidence>
<sequence length="230" mass="24759">MAWRSHGKSHVDLITQLRVNGVITSPYVEEAMRQVDRGLFCSHNPYQDCPQSIGYQATISAPHMHAHALQVLASNLKEGCTILDVGSGSGYLTACMAMMVGSSGKVYGIEHIPELISLSRNNINKFNPSLLESDRIQLIVGDGRLGYELGAPFDAIHVGAAAPVTPNALIEQLKPGGNLIIPVGPAGGNQHLEQYTKHADGSVTKKSLMSVIYVPLTSKDSQLNVSFRRS</sequence>
<accession>B3RJQ6</accession>
<evidence type="ECO:0000256" key="7">
    <source>
        <dbReference type="ARBA" id="ARBA00035815"/>
    </source>
</evidence>
<dbReference type="KEGG" id="tad:TRIADDRAFT_49594"/>
<evidence type="ECO:0000256" key="8">
    <source>
        <dbReference type="RuleBase" id="RU003802"/>
    </source>
</evidence>
<dbReference type="FunCoup" id="B3RJQ6">
    <property type="interactions" value="1159"/>
</dbReference>
<dbReference type="OrthoDB" id="73890at2759"/>
<organism evidence="9 10">
    <name type="scientific">Trichoplax adhaerens</name>
    <name type="common">Trichoplax reptans</name>
    <dbReference type="NCBI Taxonomy" id="10228"/>
    <lineage>
        <taxon>Eukaryota</taxon>
        <taxon>Metazoa</taxon>
        <taxon>Placozoa</taxon>
        <taxon>Uniplacotomia</taxon>
        <taxon>Trichoplacea</taxon>
        <taxon>Trichoplacidae</taxon>
        <taxon>Trichoplax</taxon>
    </lineage>
</organism>
<evidence type="ECO:0000256" key="4">
    <source>
        <dbReference type="ARBA" id="ARBA00022603"/>
    </source>
</evidence>
<proteinExistence type="inferred from homology"/>
<dbReference type="RefSeq" id="XP_002108537.1">
    <property type="nucleotide sequence ID" value="XM_002108501.1"/>
</dbReference>
<keyword evidence="3" id="KW-0963">Cytoplasm</keyword>
<name>B3RJQ6_TRIAD</name>
<dbReference type="GO" id="GO:0005737">
    <property type="term" value="C:cytoplasm"/>
    <property type="evidence" value="ECO:0000318"/>
    <property type="project" value="GO_Central"/>
</dbReference>
<dbReference type="GO" id="GO:0032259">
    <property type="term" value="P:methylation"/>
    <property type="evidence" value="ECO:0007669"/>
    <property type="project" value="UniProtKB-KW"/>
</dbReference>
<dbReference type="eggNOG" id="KOG1661">
    <property type="taxonomic scope" value="Eukaryota"/>
</dbReference>
<evidence type="ECO:0000256" key="1">
    <source>
        <dbReference type="ARBA" id="ARBA00004496"/>
    </source>
</evidence>
<dbReference type="CTD" id="6748958"/>
<dbReference type="GeneID" id="6748958"/>
<comment type="similarity">
    <text evidence="2 8">Belongs to the methyltransferase superfamily. L-isoaspartyl/D-aspartyl protein methyltransferase family.</text>
</comment>
<dbReference type="AlphaFoldDB" id="B3RJQ6"/>
<evidence type="ECO:0000256" key="2">
    <source>
        <dbReference type="ARBA" id="ARBA00005369"/>
    </source>
</evidence>
<evidence type="ECO:0000256" key="3">
    <source>
        <dbReference type="ARBA" id="ARBA00022490"/>
    </source>
</evidence>
<dbReference type="Pfam" id="PF01135">
    <property type="entry name" value="PCMT"/>
    <property type="match status" value="1"/>
</dbReference>
<keyword evidence="10" id="KW-1185">Reference proteome</keyword>
<reference evidence="9 10" key="1">
    <citation type="journal article" date="2008" name="Nature">
        <title>The Trichoplax genome and the nature of placozoans.</title>
        <authorList>
            <person name="Srivastava M."/>
            <person name="Begovic E."/>
            <person name="Chapman J."/>
            <person name="Putnam N.H."/>
            <person name="Hellsten U."/>
            <person name="Kawashima T."/>
            <person name="Kuo A."/>
            <person name="Mitros T."/>
            <person name="Salamov A."/>
            <person name="Carpenter M.L."/>
            <person name="Signorovitch A.Y."/>
            <person name="Moreno M.A."/>
            <person name="Kamm K."/>
            <person name="Grimwood J."/>
            <person name="Schmutz J."/>
            <person name="Shapiro H."/>
            <person name="Grigoriev I.V."/>
            <person name="Buss L.W."/>
            <person name="Schierwater B."/>
            <person name="Dellaporta S.L."/>
            <person name="Rokhsar D.S."/>
        </authorList>
    </citation>
    <scope>NUCLEOTIDE SEQUENCE [LARGE SCALE GENOMIC DNA]</scope>
    <source>
        <strain evidence="9 10">Grell-BS-1999</strain>
    </source>
</reference>
<evidence type="ECO:0000256" key="6">
    <source>
        <dbReference type="ARBA" id="ARBA00022691"/>
    </source>
</evidence>
<evidence type="ECO:0000313" key="9">
    <source>
        <dbReference type="EMBL" id="EDV29335.1"/>
    </source>
</evidence>
<comment type="catalytic activity">
    <reaction evidence="7">
        <text>[protein]-L-isoaspartate + S-adenosyl-L-methionine = [protein]-L-isoaspartate alpha-methyl ester + S-adenosyl-L-homocysteine</text>
        <dbReference type="Rhea" id="RHEA:12705"/>
        <dbReference type="Rhea" id="RHEA-COMP:12143"/>
        <dbReference type="Rhea" id="RHEA-COMP:12144"/>
        <dbReference type="ChEBI" id="CHEBI:57856"/>
        <dbReference type="ChEBI" id="CHEBI:59789"/>
        <dbReference type="ChEBI" id="CHEBI:90596"/>
        <dbReference type="ChEBI" id="CHEBI:90598"/>
        <dbReference type="EC" id="2.1.1.77"/>
    </reaction>
    <physiologicalReaction direction="left-to-right" evidence="7">
        <dbReference type="Rhea" id="RHEA:12706"/>
    </physiologicalReaction>
</comment>
<dbReference type="EMBL" id="DS985241">
    <property type="protein sequence ID" value="EDV29335.1"/>
    <property type="molecule type" value="Genomic_DNA"/>
</dbReference>
<dbReference type="SUPFAM" id="SSF53335">
    <property type="entry name" value="S-adenosyl-L-methionine-dependent methyltransferases"/>
    <property type="match status" value="1"/>
</dbReference>
<comment type="subcellular location">
    <subcellularLocation>
        <location evidence="1">Cytoplasm</location>
    </subcellularLocation>
</comment>
<dbReference type="InParanoid" id="B3RJQ6"/>
<dbReference type="OMA" id="HMHASAC"/>
<dbReference type="HOGENOM" id="CLU_055432_0_0_1"/>
<dbReference type="Proteomes" id="UP000009022">
    <property type="component" value="Unassembled WGS sequence"/>
</dbReference>
<keyword evidence="5 8" id="KW-0808">Transferase</keyword>
<gene>
    <name evidence="9" type="ORF">TRIADDRAFT_49594</name>
</gene>
<dbReference type="NCBIfam" id="TIGR00080">
    <property type="entry name" value="pimt"/>
    <property type="match status" value="1"/>
</dbReference>